<keyword evidence="3" id="KW-0813">Transport</keyword>
<dbReference type="PROSITE" id="PS50283">
    <property type="entry name" value="NA_SOLUT_SYMP_3"/>
    <property type="match status" value="1"/>
</dbReference>
<dbReference type="InParanoid" id="A0A6P6XTI9"/>
<name>A0A6P6XTI9_DERPT</name>
<keyword evidence="12" id="KW-0739">Sodium transport</keyword>
<proteinExistence type="inferred from homology"/>
<evidence type="ECO:0000256" key="2">
    <source>
        <dbReference type="ARBA" id="ARBA00006434"/>
    </source>
</evidence>
<evidence type="ECO:0000256" key="8">
    <source>
        <dbReference type="ARBA" id="ARBA00023053"/>
    </source>
</evidence>
<evidence type="ECO:0000256" key="12">
    <source>
        <dbReference type="ARBA" id="ARBA00023201"/>
    </source>
</evidence>
<evidence type="ECO:0000256" key="11">
    <source>
        <dbReference type="ARBA" id="ARBA00023180"/>
    </source>
</evidence>
<dbReference type="OMA" id="WKTKNTG"/>
<evidence type="ECO:0000256" key="9">
    <source>
        <dbReference type="ARBA" id="ARBA00023065"/>
    </source>
</evidence>
<protein>
    <submittedName>
        <fullName evidence="15">High-affinity choline transporter 1-like</fullName>
    </submittedName>
</protein>
<accession>A0A6P6XTI9</accession>
<dbReference type="OrthoDB" id="546820at2759"/>
<evidence type="ECO:0000313" key="15">
    <source>
        <dbReference type="RefSeq" id="XP_027196228.1"/>
    </source>
</evidence>
<comment type="similarity">
    <text evidence="2 13">Belongs to the sodium:solute symporter (SSF) (TC 2.A.21) family.</text>
</comment>
<evidence type="ECO:0000256" key="1">
    <source>
        <dbReference type="ARBA" id="ARBA00004141"/>
    </source>
</evidence>
<dbReference type="CTD" id="42245"/>
<dbReference type="InterPro" id="IPR001734">
    <property type="entry name" value="Na/solute_symporter"/>
</dbReference>
<dbReference type="InterPro" id="IPR052244">
    <property type="entry name" value="Choline_transporter"/>
</dbReference>
<dbReference type="Pfam" id="PF00474">
    <property type="entry name" value="SSF"/>
    <property type="match status" value="1"/>
</dbReference>
<dbReference type="PANTHER" id="PTHR45897">
    <property type="entry name" value="HIGH-AFFINITY CHOLINE TRANSPORTER 1"/>
    <property type="match status" value="1"/>
</dbReference>
<keyword evidence="8" id="KW-0915">Sodium</keyword>
<dbReference type="RefSeq" id="XP_027196228.1">
    <property type="nucleotide sequence ID" value="XM_027340427.1"/>
</dbReference>
<dbReference type="Proteomes" id="UP000515146">
    <property type="component" value="Unplaced"/>
</dbReference>
<dbReference type="FunFam" id="1.20.1730.10:FF:000008">
    <property type="entry name" value="High affinity choline transporter 1"/>
    <property type="match status" value="1"/>
</dbReference>
<dbReference type="InterPro" id="IPR038377">
    <property type="entry name" value="Na/Glc_symporter_sf"/>
</dbReference>
<evidence type="ECO:0000256" key="10">
    <source>
        <dbReference type="ARBA" id="ARBA00023136"/>
    </source>
</evidence>
<evidence type="ECO:0000256" key="5">
    <source>
        <dbReference type="ARBA" id="ARBA00022847"/>
    </source>
</evidence>
<keyword evidence="6" id="KW-0530">Neurotransmitter biosynthesis</keyword>
<dbReference type="GO" id="GO:0005307">
    <property type="term" value="F:choline:sodium symporter activity"/>
    <property type="evidence" value="ECO:0007669"/>
    <property type="project" value="TreeGrafter"/>
</dbReference>
<sequence>MTVNIAGIFSVVIFYIIILIVGIWAGRKKKTDGEGDEFETEEVMLAGRNIGVFVGIFTMTATWVGGGYINGTAEALYSSGIIWCQAPVGYAMSLVVGGFFFATKMREQGYVTMLDPFQEVLGSRMGGLLFLPALCGEIFWSAAILAALGATVSVIIDIDNNTSIILSAAIALIYTLFGGLYSVAYTDVIQLFCIFIGLWLCIPFSIAHPAVKSMSTEHNDWFGILHGYQFAQYMDLFLLLILGGVPWQVYFQRVLSSKSGAKAQLLSYVAAFGCVIMAIPPIIIGAVARVTAWNETDFKGPVPLDKDHQSLVLPLVLQYLTPPFISFFGLGAVSAAVMSSSDSSLLSASSMFARNIYKLMIRQNASEHEVIFVMKISIIVVGCVATTMAITVKSIYGLWYLSSDLVYVILFPQLVCVVHYKEYCNTYGSLAAYIVGFLLRALGGEDILNLPPFIKYPWYDEIDGQLFPFRTFAMLSSLITLLSVSSLSKRIFESGWLPPEFDIFHCVINIPDDVHVVHEPHEEMTVLSASQVFYYQTSEMNGRVNQALDTGEDDPTGNNNNNNNISGGNSSEKLLNKTTINQSTKPLAEERLIRERKSITSSIDYDKPPKLSNQVMESFRRQHSISCSNEAKQMPNMESINSGQVVITKL</sequence>
<dbReference type="GO" id="GO:0008292">
    <property type="term" value="P:acetylcholine biosynthetic process"/>
    <property type="evidence" value="ECO:0007669"/>
    <property type="project" value="TreeGrafter"/>
</dbReference>
<dbReference type="KEGG" id="dpte:113790730"/>
<evidence type="ECO:0000256" key="4">
    <source>
        <dbReference type="ARBA" id="ARBA00022692"/>
    </source>
</evidence>
<dbReference type="PANTHER" id="PTHR45897:SF4">
    <property type="entry name" value="HIGH-AFFINITY CHOLINE TRANSPORTER 1"/>
    <property type="match status" value="1"/>
</dbReference>
<dbReference type="AlphaFoldDB" id="A0A6P6XTI9"/>
<keyword evidence="9" id="KW-0406">Ion transport</keyword>
<gene>
    <name evidence="15" type="primary">LOC113790730</name>
</gene>
<keyword evidence="14" id="KW-1185">Reference proteome</keyword>
<comment type="subcellular location">
    <subcellularLocation>
        <location evidence="1">Membrane</location>
        <topology evidence="1">Multi-pass membrane protein</topology>
    </subcellularLocation>
</comment>
<dbReference type="FunCoup" id="A0A6P6XTI9">
    <property type="interactions" value="35"/>
</dbReference>
<keyword evidence="11" id="KW-0325">Glycoprotein</keyword>
<keyword evidence="4" id="KW-0812">Transmembrane</keyword>
<keyword evidence="7" id="KW-1133">Transmembrane helix</keyword>
<evidence type="ECO:0000256" key="6">
    <source>
        <dbReference type="ARBA" id="ARBA00022979"/>
    </source>
</evidence>
<evidence type="ECO:0000256" key="13">
    <source>
        <dbReference type="RuleBase" id="RU362091"/>
    </source>
</evidence>
<evidence type="ECO:0000313" key="14">
    <source>
        <dbReference type="Proteomes" id="UP000515146"/>
    </source>
</evidence>
<keyword evidence="5" id="KW-0769">Symport</keyword>
<evidence type="ECO:0000256" key="3">
    <source>
        <dbReference type="ARBA" id="ARBA00022448"/>
    </source>
</evidence>
<organism evidence="14 15">
    <name type="scientific">Dermatophagoides pteronyssinus</name>
    <name type="common">European house dust mite</name>
    <dbReference type="NCBI Taxonomy" id="6956"/>
    <lineage>
        <taxon>Eukaryota</taxon>
        <taxon>Metazoa</taxon>
        <taxon>Ecdysozoa</taxon>
        <taxon>Arthropoda</taxon>
        <taxon>Chelicerata</taxon>
        <taxon>Arachnida</taxon>
        <taxon>Acari</taxon>
        <taxon>Acariformes</taxon>
        <taxon>Sarcoptiformes</taxon>
        <taxon>Astigmata</taxon>
        <taxon>Psoroptidia</taxon>
        <taxon>Analgoidea</taxon>
        <taxon>Pyroglyphidae</taxon>
        <taxon>Dermatophagoidinae</taxon>
        <taxon>Dermatophagoides</taxon>
    </lineage>
</organism>
<dbReference type="GO" id="GO:0005886">
    <property type="term" value="C:plasma membrane"/>
    <property type="evidence" value="ECO:0007669"/>
    <property type="project" value="TreeGrafter"/>
</dbReference>
<dbReference type="GeneID" id="113790730"/>
<dbReference type="Gene3D" id="1.20.1730.10">
    <property type="entry name" value="Sodium/glucose cotransporter"/>
    <property type="match status" value="1"/>
</dbReference>
<dbReference type="CDD" id="cd11474">
    <property type="entry name" value="SLC5sbd_CHT"/>
    <property type="match status" value="1"/>
</dbReference>
<keyword evidence="10" id="KW-0472">Membrane</keyword>
<reference evidence="15" key="1">
    <citation type="submission" date="2025-08" db="UniProtKB">
        <authorList>
            <consortium name="RefSeq"/>
        </authorList>
    </citation>
    <scope>IDENTIFICATION</scope>
    <source>
        <strain evidence="15">Airmid</strain>
    </source>
</reference>
<evidence type="ECO:0000256" key="7">
    <source>
        <dbReference type="ARBA" id="ARBA00022989"/>
    </source>
</evidence>